<name>A0AB34IE55_PRYPA</name>
<evidence type="ECO:0000256" key="1">
    <source>
        <dbReference type="SAM" id="SignalP"/>
    </source>
</evidence>
<proteinExistence type="predicted"/>
<accession>A0AB34IE55</accession>
<evidence type="ECO:0008006" key="4">
    <source>
        <dbReference type="Google" id="ProtNLM"/>
    </source>
</evidence>
<keyword evidence="3" id="KW-1185">Reference proteome</keyword>
<organism evidence="2 3">
    <name type="scientific">Prymnesium parvum</name>
    <name type="common">Toxic golden alga</name>
    <dbReference type="NCBI Taxonomy" id="97485"/>
    <lineage>
        <taxon>Eukaryota</taxon>
        <taxon>Haptista</taxon>
        <taxon>Haptophyta</taxon>
        <taxon>Prymnesiophyceae</taxon>
        <taxon>Prymnesiales</taxon>
        <taxon>Prymnesiaceae</taxon>
        <taxon>Prymnesium</taxon>
    </lineage>
</organism>
<sequence length="126" mass="13642">MGGWSCVVGVSLAPWSCCLMGATFTSCVKVDALKAQQAPHKALCAGVVRDALEVHARGNEALRRMLDRLARQPASEADRAVACSTCRRCGRSERRRAGALLRHARANCCVLMHAWQYLGRSPSSTT</sequence>
<dbReference type="AlphaFoldDB" id="A0AB34IE55"/>
<dbReference type="Proteomes" id="UP001515480">
    <property type="component" value="Unassembled WGS sequence"/>
</dbReference>
<feature type="signal peptide" evidence="1">
    <location>
        <begin position="1"/>
        <end position="27"/>
    </location>
</feature>
<feature type="chain" id="PRO_5044261043" description="Secreted protein" evidence="1">
    <location>
        <begin position="28"/>
        <end position="126"/>
    </location>
</feature>
<dbReference type="EMBL" id="JBGBPQ010000029">
    <property type="protein sequence ID" value="KAL1496258.1"/>
    <property type="molecule type" value="Genomic_DNA"/>
</dbReference>
<reference evidence="2 3" key="1">
    <citation type="journal article" date="2024" name="Science">
        <title>Giant polyketide synthase enzymes in the biosynthesis of giant marine polyether toxins.</title>
        <authorList>
            <person name="Fallon T.R."/>
            <person name="Shende V.V."/>
            <person name="Wierzbicki I.H."/>
            <person name="Pendleton A.L."/>
            <person name="Watervoot N.F."/>
            <person name="Auber R.P."/>
            <person name="Gonzalez D.J."/>
            <person name="Wisecaver J.H."/>
            <person name="Moore B.S."/>
        </authorList>
    </citation>
    <scope>NUCLEOTIDE SEQUENCE [LARGE SCALE GENOMIC DNA]</scope>
    <source>
        <strain evidence="2 3">12B1</strain>
    </source>
</reference>
<evidence type="ECO:0000313" key="2">
    <source>
        <dbReference type="EMBL" id="KAL1496258.1"/>
    </source>
</evidence>
<gene>
    <name evidence="2" type="ORF">AB1Y20_016221</name>
</gene>
<evidence type="ECO:0000313" key="3">
    <source>
        <dbReference type="Proteomes" id="UP001515480"/>
    </source>
</evidence>
<comment type="caution">
    <text evidence="2">The sequence shown here is derived from an EMBL/GenBank/DDBJ whole genome shotgun (WGS) entry which is preliminary data.</text>
</comment>
<protein>
    <recommendedName>
        <fullName evidence="4">Secreted protein</fullName>
    </recommendedName>
</protein>
<keyword evidence="1" id="KW-0732">Signal</keyword>